<protein>
    <submittedName>
        <fullName evidence="1">Uncharacterized protein</fullName>
    </submittedName>
</protein>
<dbReference type="KEGG" id="oni:Osc7112_5366"/>
<dbReference type="AlphaFoldDB" id="K9VNE0"/>
<reference evidence="1 2" key="1">
    <citation type="submission" date="2012-05" db="EMBL/GenBank/DDBJ databases">
        <title>Finished chromosome of genome of Oscillatoria sp. PCC 7112.</title>
        <authorList>
            <consortium name="US DOE Joint Genome Institute"/>
            <person name="Gugger M."/>
            <person name="Coursin T."/>
            <person name="Rippka R."/>
            <person name="Tandeau De Marsac N."/>
            <person name="Huntemann M."/>
            <person name="Wei C.-L."/>
            <person name="Han J."/>
            <person name="Detter J.C."/>
            <person name="Han C."/>
            <person name="Tapia R."/>
            <person name="Davenport K."/>
            <person name="Daligault H."/>
            <person name="Erkkila T."/>
            <person name="Gu W."/>
            <person name="Munk A.C.C."/>
            <person name="Teshima H."/>
            <person name="Xu Y."/>
            <person name="Chain P."/>
            <person name="Chen A."/>
            <person name="Krypides N."/>
            <person name="Mavromatis K."/>
            <person name="Markowitz V."/>
            <person name="Szeto E."/>
            <person name="Ivanova N."/>
            <person name="Mikhailova N."/>
            <person name="Ovchinnikova G."/>
            <person name="Pagani I."/>
            <person name="Pati A."/>
            <person name="Goodwin L."/>
            <person name="Peters L."/>
            <person name="Pitluck S."/>
            <person name="Woyke T."/>
            <person name="Kerfeld C."/>
        </authorList>
    </citation>
    <scope>NUCLEOTIDE SEQUENCE [LARGE SCALE GENOMIC DNA]</scope>
    <source>
        <strain evidence="1 2">PCC 7112</strain>
    </source>
</reference>
<accession>K9VNE0</accession>
<proteinExistence type="predicted"/>
<dbReference type="eggNOG" id="ENOG5033BR6">
    <property type="taxonomic scope" value="Bacteria"/>
</dbReference>
<dbReference type="OrthoDB" id="457675at2"/>
<gene>
    <name evidence="1" type="ORF">Osc7112_5366</name>
</gene>
<name>K9VNE0_9CYAN</name>
<dbReference type="HOGENOM" id="CLU_123781_0_0_3"/>
<keyword evidence="2" id="KW-1185">Reference proteome</keyword>
<sequence length="184" mass="20876" precursor="true">MNFLYLLLVTATLLVWPVKFARPAASQPAPLRTAIQTPEWQPFCSAMGQFAIDMPGNPKINSETFSNQIIAHTYRSHLKNKETYLLQYFDLDFRMRNNNINNIRITLNNAVDFFVVAANAKLLQVRDISLGGYPGKEFEFQPLSPTEPVGVGQVFLVETRVYGLVATTPEPENAQKFLDSFRLF</sequence>
<evidence type="ECO:0000313" key="1">
    <source>
        <dbReference type="EMBL" id="AFZ09603.1"/>
    </source>
</evidence>
<evidence type="ECO:0000313" key="2">
    <source>
        <dbReference type="Proteomes" id="UP000010478"/>
    </source>
</evidence>
<dbReference type="EMBL" id="CP003614">
    <property type="protein sequence ID" value="AFZ09603.1"/>
    <property type="molecule type" value="Genomic_DNA"/>
</dbReference>
<organism evidence="1 2">
    <name type="scientific">Phormidium nigroviride PCC 7112</name>
    <dbReference type="NCBI Taxonomy" id="179408"/>
    <lineage>
        <taxon>Bacteria</taxon>
        <taxon>Bacillati</taxon>
        <taxon>Cyanobacteriota</taxon>
        <taxon>Cyanophyceae</taxon>
        <taxon>Oscillatoriophycideae</taxon>
        <taxon>Oscillatoriales</taxon>
        <taxon>Oscillatoriaceae</taxon>
        <taxon>Phormidium</taxon>
    </lineage>
</organism>
<dbReference type="RefSeq" id="WP_015178814.1">
    <property type="nucleotide sequence ID" value="NC_019729.1"/>
</dbReference>
<dbReference type="Proteomes" id="UP000010478">
    <property type="component" value="Chromosome"/>
</dbReference>